<dbReference type="EMBL" id="GGMR01003307">
    <property type="protein sequence ID" value="MBY15926.1"/>
    <property type="molecule type" value="Transcribed_RNA"/>
</dbReference>
<dbReference type="AlphaFoldDB" id="A0A2S2NGK5"/>
<sequence>MGTHTHTHTQFRDNVLKGGGDGFARFGCNVVRQVRDDDDHLTPRRWAFSSDARRETHYAAVTTTATTTVTTTAAAMTAKRKGGRPVEHYRRGGPCGGLPGNCAAEARAFF</sequence>
<accession>A0A2S2NGK5</accession>
<evidence type="ECO:0000313" key="2">
    <source>
        <dbReference type="EMBL" id="MBY15926.1"/>
    </source>
</evidence>
<organism evidence="2">
    <name type="scientific">Schizaphis graminum</name>
    <name type="common">Green bug aphid</name>
    <dbReference type="NCBI Taxonomy" id="13262"/>
    <lineage>
        <taxon>Eukaryota</taxon>
        <taxon>Metazoa</taxon>
        <taxon>Ecdysozoa</taxon>
        <taxon>Arthropoda</taxon>
        <taxon>Hexapoda</taxon>
        <taxon>Insecta</taxon>
        <taxon>Pterygota</taxon>
        <taxon>Neoptera</taxon>
        <taxon>Paraneoptera</taxon>
        <taxon>Hemiptera</taxon>
        <taxon>Sternorrhyncha</taxon>
        <taxon>Aphidomorpha</taxon>
        <taxon>Aphidoidea</taxon>
        <taxon>Aphididae</taxon>
        <taxon>Aphidini</taxon>
        <taxon>Schizaphis</taxon>
    </lineage>
</organism>
<feature type="region of interest" description="Disordered" evidence="1">
    <location>
        <begin position="73"/>
        <end position="97"/>
    </location>
</feature>
<evidence type="ECO:0000256" key="1">
    <source>
        <dbReference type="SAM" id="MobiDB-lite"/>
    </source>
</evidence>
<reference evidence="2" key="1">
    <citation type="submission" date="2018-04" db="EMBL/GenBank/DDBJ databases">
        <title>Transcriptome of Schizaphis graminum biotype I.</title>
        <authorList>
            <person name="Scully E.D."/>
            <person name="Geib S.M."/>
            <person name="Palmer N.A."/>
            <person name="Koch K."/>
            <person name="Bradshaw J."/>
            <person name="Heng-Moss T."/>
            <person name="Sarath G."/>
        </authorList>
    </citation>
    <scope>NUCLEOTIDE SEQUENCE</scope>
</reference>
<name>A0A2S2NGK5_SCHGA</name>
<protein>
    <submittedName>
        <fullName evidence="2">Uncharacterized protein</fullName>
    </submittedName>
</protein>
<proteinExistence type="predicted"/>
<gene>
    <name evidence="2" type="ORF">g.163564</name>
</gene>